<accession>A0A1M7CG97</accession>
<evidence type="ECO:0000313" key="3">
    <source>
        <dbReference type="Proteomes" id="UP000322545"/>
    </source>
</evidence>
<dbReference type="Pfam" id="PF04248">
    <property type="entry name" value="NTP_transf_9"/>
    <property type="match status" value="1"/>
</dbReference>
<sequence length="113" mass="12673">MADITIRKAEGTWTVRAGGAVLAESKNALELVEDGYPFVIYFPRDDIAMAFLDETDHRTTCPKKGEAHYYSIVTKSQTLENAAWSYPDPKDDVARIKDHLAFYSSDAVTVERV</sequence>
<dbReference type="InterPro" id="IPR038694">
    <property type="entry name" value="DUF427_sf"/>
</dbReference>
<dbReference type="PANTHER" id="PTHR34310:SF9">
    <property type="entry name" value="BLR5716 PROTEIN"/>
    <property type="match status" value="1"/>
</dbReference>
<keyword evidence="3" id="KW-1185">Reference proteome</keyword>
<dbReference type="InterPro" id="IPR007361">
    <property type="entry name" value="DUF427"/>
</dbReference>
<gene>
    <name evidence="2" type="ORF">SAMN05443432_102135</name>
</gene>
<reference evidence="2 3" key="1">
    <citation type="submission" date="2016-11" db="EMBL/GenBank/DDBJ databases">
        <authorList>
            <person name="Varghese N."/>
            <person name="Submissions S."/>
        </authorList>
    </citation>
    <scope>NUCLEOTIDE SEQUENCE [LARGE SCALE GENOMIC DNA]</scope>
    <source>
        <strain evidence="2 3">DSM 28249</strain>
    </source>
</reference>
<dbReference type="Proteomes" id="UP000322545">
    <property type="component" value="Unassembled WGS sequence"/>
</dbReference>
<dbReference type="EMBL" id="FRCB01000002">
    <property type="protein sequence ID" value="SHL65879.1"/>
    <property type="molecule type" value="Genomic_DNA"/>
</dbReference>
<dbReference type="Gene3D" id="2.170.150.40">
    <property type="entry name" value="Domain of unknown function (DUF427)"/>
    <property type="match status" value="1"/>
</dbReference>
<dbReference type="RefSeq" id="WP_149778507.1">
    <property type="nucleotide sequence ID" value="NZ_FRCB01000002.1"/>
</dbReference>
<proteinExistence type="predicted"/>
<evidence type="ECO:0000313" key="2">
    <source>
        <dbReference type="EMBL" id="SHL65879.1"/>
    </source>
</evidence>
<feature type="domain" description="DUF427" evidence="1">
    <location>
        <begin position="14"/>
        <end position="104"/>
    </location>
</feature>
<evidence type="ECO:0000259" key="1">
    <source>
        <dbReference type="Pfam" id="PF04248"/>
    </source>
</evidence>
<name>A0A1M7CG97_9RHOB</name>
<organism evidence="2 3">
    <name type="scientific">Roseovarius litoreus</name>
    <dbReference type="NCBI Taxonomy" id="1155722"/>
    <lineage>
        <taxon>Bacteria</taxon>
        <taxon>Pseudomonadati</taxon>
        <taxon>Pseudomonadota</taxon>
        <taxon>Alphaproteobacteria</taxon>
        <taxon>Rhodobacterales</taxon>
        <taxon>Roseobacteraceae</taxon>
        <taxon>Roseovarius</taxon>
    </lineage>
</organism>
<protein>
    <submittedName>
        <fullName evidence="2">Uncharacterized conserved protein, DUF427 family</fullName>
    </submittedName>
</protein>
<dbReference type="PANTHER" id="PTHR34310">
    <property type="entry name" value="DUF427 DOMAIN PROTEIN (AFU_ORTHOLOGUE AFUA_3G02220)"/>
    <property type="match status" value="1"/>
</dbReference>
<dbReference type="AlphaFoldDB" id="A0A1M7CG97"/>